<reference evidence="2 3" key="1">
    <citation type="journal article" date="2014" name="BMC Genomics">
        <title>Comparison of environmental and isolate Sulfobacillus genomes reveals diverse carbon, sulfur, nitrogen, and hydrogen metabolisms.</title>
        <authorList>
            <person name="Justice N.B."/>
            <person name="Norman A."/>
            <person name="Brown C.T."/>
            <person name="Singh A."/>
            <person name="Thomas B.C."/>
            <person name="Banfield J.F."/>
        </authorList>
    </citation>
    <scope>NUCLEOTIDE SEQUENCE [LARGE SCALE GENOMIC DNA]</scope>
    <source>
        <strain evidence="2">AMDSBA4</strain>
    </source>
</reference>
<gene>
    <name evidence="2" type="ORF">C7B46_15620</name>
</gene>
<dbReference type="Proteomes" id="UP000242972">
    <property type="component" value="Unassembled WGS sequence"/>
</dbReference>
<dbReference type="EMBL" id="PXYW01000051">
    <property type="protein sequence ID" value="PSR32115.1"/>
    <property type="molecule type" value="Genomic_DNA"/>
</dbReference>
<evidence type="ECO:0000313" key="2">
    <source>
        <dbReference type="EMBL" id="PSR32115.1"/>
    </source>
</evidence>
<dbReference type="InterPro" id="IPR013216">
    <property type="entry name" value="Methyltransf_11"/>
</dbReference>
<comment type="caution">
    <text evidence="2">The sequence shown here is derived from an EMBL/GenBank/DDBJ whole genome shotgun (WGS) entry which is preliminary data.</text>
</comment>
<dbReference type="InterPro" id="IPR029063">
    <property type="entry name" value="SAM-dependent_MTases_sf"/>
</dbReference>
<evidence type="ECO:0000259" key="1">
    <source>
        <dbReference type="Pfam" id="PF08241"/>
    </source>
</evidence>
<dbReference type="PANTHER" id="PTHR43861">
    <property type="entry name" value="TRANS-ACONITATE 2-METHYLTRANSFERASE-RELATED"/>
    <property type="match status" value="1"/>
</dbReference>
<dbReference type="GO" id="GO:0008757">
    <property type="term" value="F:S-adenosylmethionine-dependent methyltransferase activity"/>
    <property type="evidence" value="ECO:0007669"/>
    <property type="project" value="InterPro"/>
</dbReference>
<accession>A0A2T2XC84</accession>
<dbReference type="Gene3D" id="3.40.50.150">
    <property type="entry name" value="Vaccinia Virus protein VP39"/>
    <property type="match status" value="1"/>
</dbReference>
<dbReference type="SUPFAM" id="SSF53335">
    <property type="entry name" value="S-adenosyl-L-methionine-dependent methyltransferases"/>
    <property type="match status" value="1"/>
</dbReference>
<dbReference type="AlphaFoldDB" id="A0A2T2XC84"/>
<name>A0A2T2XC84_9FIRM</name>
<dbReference type="CDD" id="cd02440">
    <property type="entry name" value="AdoMet_MTases"/>
    <property type="match status" value="1"/>
</dbReference>
<evidence type="ECO:0000313" key="3">
    <source>
        <dbReference type="Proteomes" id="UP000242972"/>
    </source>
</evidence>
<protein>
    <recommendedName>
        <fullName evidence="1">Methyltransferase type 11 domain-containing protein</fullName>
    </recommendedName>
</protein>
<feature type="domain" description="Methyltransferase type 11" evidence="1">
    <location>
        <begin position="56"/>
        <end position="155"/>
    </location>
</feature>
<organism evidence="2 3">
    <name type="scientific">Sulfobacillus benefaciens</name>
    <dbReference type="NCBI Taxonomy" id="453960"/>
    <lineage>
        <taxon>Bacteria</taxon>
        <taxon>Bacillati</taxon>
        <taxon>Bacillota</taxon>
        <taxon>Clostridia</taxon>
        <taxon>Eubacteriales</taxon>
        <taxon>Clostridiales Family XVII. Incertae Sedis</taxon>
        <taxon>Sulfobacillus</taxon>
    </lineage>
</organism>
<sequence>MHVAMTLADHLDLSMKTLYPAVASDYQWLLLQTLYTGSSRRAGIARLPINSSHRGLDIGCGFGILTIEMAAAFGCTIEGVDSDQKILDYAKTLAATVPQIGSRIKWVHADLEHLPYLPQSQDFVSARFVFQHTINPKAALQELWRVIRPQGLLYIEDIDDQLVLQYPDPPSEWQHILAAFSALQRKRGGDRTIGRKLPVWLTQTDFQVQWVNPVWQSATYRVNPDSDDFQWEIHRIQDQLPELYDAGLLTSDEWRAGIKALLDTNTQWAFASNASLQILALRN</sequence>
<proteinExistence type="predicted"/>
<dbReference type="Pfam" id="PF08241">
    <property type="entry name" value="Methyltransf_11"/>
    <property type="match status" value="1"/>
</dbReference>